<dbReference type="EnsemblPlants" id="AET7Gv21038800.5">
    <property type="protein sequence ID" value="AET7Gv21038800.5"/>
    <property type="gene ID" value="AET7Gv21038800"/>
</dbReference>
<reference evidence="2" key="4">
    <citation type="submission" date="2019-03" db="UniProtKB">
        <authorList>
            <consortium name="EnsemblPlants"/>
        </authorList>
    </citation>
    <scope>IDENTIFICATION</scope>
</reference>
<dbReference type="Proteomes" id="UP000015105">
    <property type="component" value="Chromosome 7D"/>
</dbReference>
<reference evidence="2" key="3">
    <citation type="journal article" date="2017" name="Nature">
        <title>Genome sequence of the progenitor of the wheat D genome Aegilops tauschii.</title>
        <authorList>
            <person name="Luo M.C."/>
            <person name="Gu Y.Q."/>
            <person name="Puiu D."/>
            <person name="Wang H."/>
            <person name="Twardziok S.O."/>
            <person name="Deal K.R."/>
            <person name="Huo N."/>
            <person name="Zhu T."/>
            <person name="Wang L."/>
            <person name="Wang Y."/>
            <person name="McGuire P.E."/>
            <person name="Liu S."/>
            <person name="Long H."/>
            <person name="Ramasamy R.K."/>
            <person name="Rodriguez J.C."/>
            <person name="Van S.L."/>
            <person name="Yuan L."/>
            <person name="Wang Z."/>
            <person name="Xia Z."/>
            <person name="Xiao L."/>
            <person name="Anderson O.D."/>
            <person name="Ouyang S."/>
            <person name="Liang Y."/>
            <person name="Zimin A.V."/>
            <person name="Pertea G."/>
            <person name="Qi P."/>
            <person name="Bennetzen J.L."/>
            <person name="Dai X."/>
            <person name="Dawson M.W."/>
            <person name="Muller H.G."/>
            <person name="Kugler K."/>
            <person name="Rivarola-Duarte L."/>
            <person name="Spannagl M."/>
            <person name="Mayer K.F.X."/>
            <person name="Lu F.H."/>
            <person name="Bevan M.W."/>
            <person name="Leroy P."/>
            <person name="Li P."/>
            <person name="You F.M."/>
            <person name="Sun Q."/>
            <person name="Liu Z."/>
            <person name="Lyons E."/>
            <person name="Wicker T."/>
            <person name="Salzberg S.L."/>
            <person name="Devos K.M."/>
            <person name="Dvorak J."/>
        </authorList>
    </citation>
    <scope>NUCLEOTIDE SEQUENCE [LARGE SCALE GENOMIC DNA]</scope>
    <source>
        <strain evidence="2">cv. AL8/78</strain>
    </source>
</reference>
<organism evidence="2 3">
    <name type="scientific">Aegilops tauschii subsp. strangulata</name>
    <name type="common">Goatgrass</name>
    <dbReference type="NCBI Taxonomy" id="200361"/>
    <lineage>
        <taxon>Eukaryota</taxon>
        <taxon>Viridiplantae</taxon>
        <taxon>Streptophyta</taxon>
        <taxon>Embryophyta</taxon>
        <taxon>Tracheophyta</taxon>
        <taxon>Spermatophyta</taxon>
        <taxon>Magnoliopsida</taxon>
        <taxon>Liliopsida</taxon>
        <taxon>Poales</taxon>
        <taxon>Poaceae</taxon>
        <taxon>BOP clade</taxon>
        <taxon>Pooideae</taxon>
        <taxon>Triticodae</taxon>
        <taxon>Triticeae</taxon>
        <taxon>Triticinae</taxon>
        <taxon>Aegilops</taxon>
    </lineage>
</organism>
<reference evidence="3" key="1">
    <citation type="journal article" date="2014" name="Science">
        <title>Ancient hybridizations among the ancestral genomes of bread wheat.</title>
        <authorList>
            <consortium name="International Wheat Genome Sequencing Consortium,"/>
            <person name="Marcussen T."/>
            <person name="Sandve S.R."/>
            <person name="Heier L."/>
            <person name="Spannagl M."/>
            <person name="Pfeifer M."/>
            <person name="Jakobsen K.S."/>
            <person name="Wulff B.B."/>
            <person name="Steuernagel B."/>
            <person name="Mayer K.F."/>
            <person name="Olsen O.A."/>
        </authorList>
    </citation>
    <scope>NUCLEOTIDE SEQUENCE [LARGE SCALE GENOMIC DNA]</scope>
    <source>
        <strain evidence="3">cv. AL8/78</strain>
    </source>
</reference>
<dbReference type="Gramene" id="AET7Gv21038800.5">
    <property type="protein sequence ID" value="AET7Gv21038800.5"/>
    <property type="gene ID" value="AET7Gv21038800"/>
</dbReference>
<evidence type="ECO:0000313" key="2">
    <source>
        <dbReference type="EnsemblPlants" id="AET7Gv21038800.5"/>
    </source>
</evidence>
<name>A0A453SRD5_AEGTS</name>
<reference evidence="2" key="5">
    <citation type="journal article" date="2021" name="G3 (Bethesda)">
        <title>Aegilops tauschii genome assembly Aet v5.0 features greater sequence contiguity and improved annotation.</title>
        <authorList>
            <person name="Wang L."/>
            <person name="Zhu T."/>
            <person name="Rodriguez J.C."/>
            <person name="Deal K.R."/>
            <person name="Dubcovsky J."/>
            <person name="McGuire P.E."/>
            <person name="Lux T."/>
            <person name="Spannagl M."/>
            <person name="Mayer K.F.X."/>
            <person name="Baldrich P."/>
            <person name="Meyers B.C."/>
            <person name="Huo N."/>
            <person name="Gu Y.Q."/>
            <person name="Zhou H."/>
            <person name="Devos K.M."/>
            <person name="Bennetzen J.L."/>
            <person name="Unver T."/>
            <person name="Budak H."/>
            <person name="Gulick P.J."/>
            <person name="Galiba G."/>
            <person name="Kalapos B."/>
            <person name="Nelson D.R."/>
            <person name="Li P."/>
            <person name="You F.M."/>
            <person name="Luo M.C."/>
            <person name="Dvorak J."/>
        </authorList>
    </citation>
    <scope>NUCLEOTIDE SEQUENCE [LARGE SCALE GENOMIC DNA]</scope>
    <source>
        <strain evidence="2">cv. AL8/78</strain>
    </source>
</reference>
<evidence type="ECO:0000313" key="3">
    <source>
        <dbReference type="Proteomes" id="UP000015105"/>
    </source>
</evidence>
<sequence>MPQTPIPSLQFHRTKQAVGLERERGRERERERERERSEMRRLPPRRSSVRAAHLFFEQKRHTNKQLFFELQFGTEAAPFRAAIRNQAAPIRAAIRHRRGSPPSSNPISTPFLCRSRKGIESVSCSVCEVQSEAQTKPI</sequence>
<feature type="region of interest" description="Disordered" evidence="1">
    <location>
        <begin position="1"/>
        <end position="48"/>
    </location>
</feature>
<proteinExistence type="predicted"/>
<dbReference type="AlphaFoldDB" id="A0A453SRD5"/>
<feature type="compositionally biased region" description="Basic and acidic residues" evidence="1">
    <location>
        <begin position="20"/>
        <end position="41"/>
    </location>
</feature>
<evidence type="ECO:0000256" key="1">
    <source>
        <dbReference type="SAM" id="MobiDB-lite"/>
    </source>
</evidence>
<protein>
    <submittedName>
        <fullName evidence="2">Uncharacterized protein</fullName>
    </submittedName>
</protein>
<reference evidence="3" key="2">
    <citation type="journal article" date="2017" name="Nat. Plants">
        <title>The Aegilops tauschii genome reveals multiple impacts of transposons.</title>
        <authorList>
            <person name="Zhao G."/>
            <person name="Zou C."/>
            <person name="Li K."/>
            <person name="Wang K."/>
            <person name="Li T."/>
            <person name="Gao L."/>
            <person name="Zhang X."/>
            <person name="Wang H."/>
            <person name="Yang Z."/>
            <person name="Liu X."/>
            <person name="Jiang W."/>
            <person name="Mao L."/>
            <person name="Kong X."/>
            <person name="Jiao Y."/>
            <person name="Jia J."/>
        </authorList>
    </citation>
    <scope>NUCLEOTIDE SEQUENCE [LARGE SCALE GENOMIC DNA]</scope>
    <source>
        <strain evidence="3">cv. AL8/78</strain>
    </source>
</reference>
<keyword evidence="3" id="KW-1185">Reference proteome</keyword>
<accession>A0A453SRD5</accession>